<evidence type="ECO:0000313" key="2">
    <source>
        <dbReference type="Proteomes" id="UP000828390"/>
    </source>
</evidence>
<gene>
    <name evidence="1" type="ORF">DPMN_094626</name>
</gene>
<organism evidence="1 2">
    <name type="scientific">Dreissena polymorpha</name>
    <name type="common">Zebra mussel</name>
    <name type="synonym">Mytilus polymorpha</name>
    <dbReference type="NCBI Taxonomy" id="45954"/>
    <lineage>
        <taxon>Eukaryota</taxon>
        <taxon>Metazoa</taxon>
        <taxon>Spiralia</taxon>
        <taxon>Lophotrochozoa</taxon>
        <taxon>Mollusca</taxon>
        <taxon>Bivalvia</taxon>
        <taxon>Autobranchia</taxon>
        <taxon>Heteroconchia</taxon>
        <taxon>Euheterodonta</taxon>
        <taxon>Imparidentia</taxon>
        <taxon>Neoheterodontei</taxon>
        <taxon>Myida</taxon>
        <taxon>Dreissenoidea</taxon>
        <taxon>Dreissenidae</taxon>
        <taxon>Dreissena</taxon>
    </lineage>
</organism>
<proteinExistence type="predicted"/>
<dbReference type="Proteomes" id="UP000828390">
    <property type="component" value="Unassembled WGS sequence"/>
</dbReference>
<reference evidence="1" key="2">
    <citation type="submission" date="2020-11" db="EMBL/GenBank/DDBJ databases">
        <authorList>
            <person name="McCartney M.A."/>
            <person name="Auch B."/>
            <person name="Kono T."/>
            <person name="Mallez S."/>
            <person name="Becker A."/>
            <person name="Gohl D.M."/>
            <person name="Silverstein K.A.T."/>
            <person name="Koren S."/>
            <person name="Bechman K.B."/>
            <person name="Herman A."/>
            <person name="Abrahante J.E."/>
            <person name="Garbe J."/>
        </authorList>
    </citation>
    <scope>NUCLEOTIDE SEQUENCE</scope>
    <source>
        <strain evidence="1">Duluth1</strain>
        <tissue evidence="1">Whole animal</tissue>
    </source>
</reference>
<accession>A0A9D4L5E2</accession>
<keyword evidence="2" id="KW-1185">Reference proteome</keyword>
<reference evidence="1" key="1">
    <citation type="journal article" date="2019" name="bioRxiv">
        <title>The Genome of the Zebra Mussel, Dreissena polymorpha: A Resource for Invasive Species Research.</title>
        <authorList>
            <person name="McCartney M.A."/>
            <person name="Auch B."/>
            <person name="Kono T."/>
            <person name="Mallez S."/>
            <person name="Zhang Y."/>
            <person name="Obille A."/>
            <person name="Becker A."/>
            <person name="Abrahante J.E."/>
            <person name="Garbe J."/>
            <person name="Badalamenti J.P."/>
            <person name="Herman A."/>
            <person name="Mangelson H."/>
            <person name="Liachko I."/>
            <person name="Sullivan S."/>
            <person name="Sone E.D."/>
            <person name="Koren S."/>
            <person name="Silverstein K.A.T."/>
            <person name="Beckman K.B."/>
            <person name="Gohl D.M."/>
        </authorList>
    </citation>
    <scope>NUCLEOTIDE SEQUENCE</scope>
    <source>
        <strain evidence="1">Duluth1</strain>
        <tissue evidence="1">Whole animal</tissue>
    </source>
</reference>
<name>A0A9D4L5E2_DREPO</name>
<dbReference type="AlphaFoldDB" id="A0A9D4L5E2"/>
<sequence length="121" mass="14115">MVHVPGKKNLRDIRQDVLSVWCCLVSHRIQIKKLTHLVTTHCPACTSMQTILMWLMTSLRSQLQHALLMLLFQLSHGTWYVRPQHQTLPFKALSTSWRADFQTIVENYHQHCDLIIGLQQA</sequence>
<dbReference type="EMBL" id="JAIWYP010000003">
    <property type="protein sequence ID" value="KAH3852128.1"/>
    <property type="molecule type" value="Genomic_DNA"/>
</dbReference>
<protein>
    <submittedName>
        <fullName evidence="1">Uncharacterized protein</fullName>
    </submittedName>
</protein>
<evidence type="ECO:0000313" key="1">
    <source>
        <dbReference type="EMBL" id="KAH3852128.1"/>
    </source>
</evidence>
<comment type="caution">
    <text evidence="1">The sequence shown here is derived from an EMBL/GenBank/DDBJ whole genome shotgun (WGS) entry which is preliminary data.</text>
</comment>